<keyword evidence="7 9" id="KW-0547">Nucleotide-binding</keyword>
<comment type="catalytic activity">
    <reaction evidence="1 9">
        <text>a ribonucleoside 5'-phosphate + H2O = a ribonucleoside + phosphate</text>
        <dbReference type="Rhea" id="RHEA:12484"/>
        <dbReference type="ChEBI" id="CHEBI:15377"/>
        <dbReference type="ChEBI" id="CHEBI:18254"/>
        <dbReference type="ChEBI" id="CHEBI:43474"/>
        <dbReference type="ChEBI" id="CHEBI:58043"/>
        <dbReference type="EC" id="3.1.3.5"/>
    </reaction>
</comment>
<keyword evidence="8 9" id="KW-0378">Hydrolase</keyword>
<evidence type="ECO:0000256" key="6">
    <source>
        <dbReference type="ARBA" id="ARBA00022723"/>
    </source>
</evidence>
<comment type="subcellular location">
    <subcellularLocation>
        <location evidence="3 9">Cytoplasm</location>
    </subcellularLocation>
</comment>
<dbReference type="InterPro" id="IPR030048">
    <property type="entry name" value="SurE"/>
</dbReference>
<evidence type="ECO:0000256" key="2">
    <source>
        <dbReference type="ARBA" id="ARBA00001946"/>
    </source>
</evidence>
<keyword evidence="5 9" id="KW-0963">Cytoplasm</keyword>
<dbReference type="HAMAP" id="MF_00060">
    <property type="entry name" value="SurE"/>
    <property type="match status" value="1"/>
</dbReference>
<evidence type="ECO:0000313" key="11">
    <source>
        <dbReference type="EMBL" id="GIL38391.1"/>
    </source>
</evidence>
<gene>
    <name evidence="9 11" type="primary">surE</name>
    <name evidence="11" type="ORF">TMPK1_06280</name>
</gene>
<dbReference type="GO" id="GO:0000166">
    <property type="term" value="F:nucleotide binding"/>
    <property type="evidence" value="ECO:0007669"/>
    <property type="project" value="UniProtKB-KW"/>
</dbReference>
<feature type="binding site" evidence="9">
    <location>
        <position position="20"/>
    </location>
    <ligand>
        <name>a divalent metal cation</name>
        <dbReference type="ChEBI" id="CHEBI:60240"/>
    </ligand>
</feature>
<comment type="cofactor">
    <cofactor evidence="2">
        <name>Mg(2+)</name>
        <dbReference type="ChEBI" id="CHEBI:18420"/>
    </cofactor>
</comment>
<dbReference type="NCBIfam" id="NF001490">
    <property type="entry name" value="PRK00346.1-4"/>
    <property type="match status" value="1"/>
</dbReference>
<reference evidence="11" key="1">
    <citation type="submission" date="2021-02" db="EMBL/GenBank/DDBJ databases">
        <title>Genome sequence of Rhodospirillales sp. strain TMPK1 isolated from soil.</title>
        <authorList>
            <person name="Nakai R."/>
            <person name="Kusada H."/>
            <person name="Tamaki H."/>
        </authorList>
    </citation>
    <scope>NUCLEOTIDE SEQUENCE</scope>
    <source>
        <strain evidence="11">TMPK1</strain>
    </source>
</reference>
<evidence type="ECO:0000256" key="8">
    <source>
        <dbReference type="ARBA" id="ARBA00022801"/>
    </source>
</evidence>
<evidence type="ECO:0000256" key="9">
    <source>
        <dbReference type="HAMAP-Rule" id="MF_00060"/>
    </source>
</evidence>
<comment type="cofactor">
    <cofactor evidence="9">
        <name>a divalent metal cation</name>
        <dbReference type="ChEBI" id="CHEBI:60240"/>
    </cofactor>
    <text evidence="9">Binds 1 divalent metal cation per subunit.</text>
</comment>
<evidence type="ECO:0000313" key="12">
    <source>
        <dbReference type="Proteomes" id="UP000681075"/>
    </source>
</evidence>
<dbReference type="EMBL" id="BOPV01000001">
    <property type="protein sequence ID" value="GIL38391.1"/>
    <property type="molecule type" value="Genomic_DNA"/>
</dbReference>
<dbReference type="Pfam" id="PF01975">
    <property type="entry name" value="SurE"/>
    <property type="match status" value="1"/>
</dbReference>
<dbReference type="InterPro" id="IPR002828">
    <property type="entry name" value="SurE-like_Pase/nucleotidase"/>
</dbReference>
<evidence type="ECO:0000259" key="10">
    <source>
        <dbReference type="Pfam" id="PF01975"/>
    </source>
</evidence>
<name>A0A8S8X917_9PROT</name>
<dbReference type="Gene3D" id="3.40.1210.10">
    <property type="entry name" value="Survival protein SurE-like phosphatase/nucleotidase"/>
    <property type="match status" value="1"/>
</dbReference>
<comment type="function">
    <text evidence="9">Nucleotidase that shows phosphatase activity on nucleoside 5'-monophosphates.</text>
</comment>
<dbReference type="PANTHER" id="PTHR30457:SF12">
    <property type="entry name" value="5'_3'-NUCLEOTIDASE SURE"/>
    <property type="match status" value="1"/>
</dbReference>
<proteinExistence type="inferred from homology"/>
<dbReference type="GO" id="GO:0005737">
    <property type="term" value="C:cytoplasm"/>
    <property type="evidence" value="ECO:0007669"/>
    <property type="project" value="UniProtKB-SubCell"/>
</dbReference>
<dbReference type="GO" id="GO:0008254">
    <property type="term" value="F:3'-nucleotidase activity"/>
    <property type="evidence" value="ECO:0007669"/>
    <property type="project" value="TreeGrafter"/>
</dbReference>
<evidence type="ECO:0000256" key="4">
    <source>
        <dbReference type="ARBA" id="ARBA00011062"/>
    </source>
</evidence>
<evidence type="ECO:0000256" key="1">
    <source>
        <dbReference type="ARBA" id="ARBA00000815"/>
    </source>
</evidence>
<dbReference type="GO" id="GO:0046872">
    <property type="term" value="F:metal ion binding"/>
    <property type="evidence" value="ECO:0007669"/>
    <property type="project" value="UniProtKB-UniRule"/>
</dbReference>
<dbReference type="GO" id="GO:0004309">
    <property type="term" value="F:exopolyphosphatase activity"/>
    <property type="evidence" value="ECO:0007669"/>
    <property type="project" value="TreeGrafter"/>
</dbReference>
<dbReference type="NCBIfam" id="TIGR00087">
    <property type="entry name" value="surE"/>
    <property type="match status" value="1"/>
</dbReference>
<dbReference type="FunFam" id="3.40.1210.10:FF:000001">
    <property type="entry name" value="5'/3'-nucleotidase SurE"/>
    <property type="match status" value="1"/>
</dbReference>
<organism evidence="11 12">
    <name type="scientific">Roseiterribacter gracilis</name>
    <dbReference type="NCBI Taxonomy" id="2812848"/>
    <lineage>
        <taxon>Bacteria</taxon>
        <taxon>Pseudomonadati</taxon>
        <taxon>Pseudomonadota</taxon>
        <taxon>Alphaproteobacteria</taxon>
        <taxon>Rhodospirillales</taxon>
        <taxon>Roseiterribacteraceae</taxon>
        <taxon>Roseiterribacter</taxon>
    </lineage>
</organism>
<dbReference type="SUPFAM" id="SSF64167">
    <property type="entry name" value="SurE-like"/>
    <property type="match status" value="1"/>
</dbReference>
<feature type="binding site" evidence="9">
    <location>
        <position position="52"/>
    </location>
    <ligand>
        <name>a divalent metal cation</name>
        <dbReference type="ChEBI" id="CHEBI:60240"/>
    </ligand>
</feature>
<feature type="domain" description="Survival protein SurE-like phosphatase/nucleotidase" evidence="10">
    <location>
        <begin position="15"/>
        <end position="198"/>
    </location>
</feature>
<evidence type="ECO:0000256" key="7">
    <source>
        <dbReference type="ARBA" id="ARBA00022741"/>
    </source>
</evidence>
<feature type="binding site" evidence="9">
    <location>
        <position position="105"/>
    </location>
    <ligand>
        <name>a divalent metal cation</name>
        <dbReference type="ChEBI" id="CHEBI:60240"/>
    </ligand>
</feature>
<dbReference type="InterPro" id="IPR036523">
    <property type="entry name" value="SurE-like_sf"/>
</dbReference>
<accession>A0A8S8X917</accession>
<dbReference type="AlphaFoldDB" id="A0A8S8X917"/>
<evidence type="ECO:0000256" key="3">
    <source>
        <dbReference type="ARBA" id="ARBA00004496"/>
    </source>
</evidence>
<evidence type="ECO:0000256" key="5">
    <source>
        <dbReference type="ARBA" id="ARBA00022490"/>
    </source>
</evidence>
<comment type="caution">
    <text evidence="11">The sequence shown here is derived from an EMBL/GenBank/DDBJ whole genome shotgun (WGS) entry which is preliminary data.</text>
</comment>
<sequence length="263" mass="28388">MTSNETPIDLGAARILLANDDGVHAEGLAVLERIARSLSDDVWVCAPETEQSAASHSLTISRPLRVRKLAEKRYAVDGTPTDCVLLAFRHLFKDTKPTLVLSGVNHGENLADDITYSGTVAAAMEATLLGVPAIAFSQAYQDGRKADFATAEKWGADVVRRACATRWDPGVLMNVNFPAVAPDAVTGIRVVRQGKRKLGDDLVERTDPRGRLYFWIGPLREEVDTDPETDIGVIAGGGISVTPLGLDLTHGATLQRLGRMFDQ</sequence>
<dbReference type="EC" id="3.1.3.5" evidence="9"/>
<keyword evidence="12" id="KW-1185">Reference proteome</keyword>
<comment type="similarity">
    <text evidence="4 9">Belongs to the SurE nucleotidase family.</text>
</comment>
<dbReference type="Proteomes" id="UP000681075">
    <property type="component" value="Unassembled WGS sequence"/>
</dbReference>
<dbReference type="GO" id="GO:0008253">
    <property type="term" value="F:5'-nucleotidase activity"/>
    <property type="evidence" value="ECO:0007669"/>
    <property type="project" value="UniProtKB-UniRule"/>
</dbReference>
<keyword evidence="6 9" id="KW-0479">Metal-binding</keyword>
<protein>
    <recommendedName>
        <fullName evidence="9">5'-nucleotidase SurE</fullName>
        <ecNumber evidence="9">3.1.3.5</ecNumber>
    </recommendedName>
    <alternativeName>
        <fullName evidence="9">Nucleoside 5'-monophosphate phosphohydrolase</fullName>
    </alternativeName>
</protein>
<dbReference type="RefSeq" id="WP_420241383.1">
    <property type="nucleotide sequence ID" value="NZ_BOPV01000001.1"/>
</dbReference>
<dbReference type="PANTHER" id="PTHR30457">
    <property type="entry name" value="5'-NUCLEOTIDASE SURE"/>
    <property type="match status" value="1"/>
</dbReference>
<feature type="binding site" evidence="9">
    <location>
        <position position="21"/>
    </location>
    <ligand>
        <name>a divalent metal cation</name>
        <dbReference type="ChEBI" id="CHEBI:60240"/>
    </ligand>
</feature>